<name>A0ACC6L482_9SPHI</name>
<sequence length="234" mass="27715">MKLLISTFFLISFFALNSFSQTRQQHSGWLFILNSTKFNDKWGAHLDVQLRSEDNWDGVRNFLFRPGVTYYIDKNSNATLGYLLANTYLSLDGLRDNILTEHRIWEQYILTHKIKTLNIQHRFRLEQRFMETNQGNVFAQRLRYFFRFVLPVGHKQEIFTKGPFIALQNELFFNVQNRSKLNNHIFDQNRAYGAVGYRFSKSFDLEAGYMNQAMKGTTNNTMNNIVQLAIYTRF</sequence>
<dbReference type="EMBL" id="JAVDTF010000006">
    <property type="protein sequence ID" value="MDR6786291.1"/>
    <property type="molecule type" value="Genomic_DNA"/>
</dbReference>
<comment type="caution">
    <text evidence="1">The sequence shown here is derived from an EMBL/GenBank/DDBJ whole genome shotgun (WGS) entry which is preliminary data.</text>
</comment>
<evidence type="ECO:0000313" key="1">
    <source>
        <dbReference type="EMBL" id="MDR6786291.1"/>
    </source>
</evidence>
<evidence type="ECO:0000313" key="2">
    <source>
        <dbReference type="Proteomes" id="UP001246858"/>
    </source>
</evidence>
<reference evidence="1" key="1">
    <citation type="submission" date="2023-07" db="EMBL/GenBank/DDBJ databases">
        <title>Sorghum-associated microbial communities from plants grown in Nebraska, USA.</title>
        <authorList>
            <person name="Schachtman D."/>
        </authorList>
    </citation>
    <scope>NUCLEOTIDE SEQUENCE</scope>
    <source>
        <strain evidence="1">2697</strain>
    </source>
</reference>
<organism evidence="1 2">
    <name type="scientific">Pedobacter africanus</name>
    <dbReference type="NCBI Taxonomy" id="151894"/>
    <lineage>
        <taxon>Bacteria</taxon>
        <taxon>Pseudomonadati</taxon>
        <taxon>Bacteroidota</taxon>
        <taxon>Sphingobacteriia</taxon>
        <taxon>Sphingobacteriales</taxon>
        <taxon>Sphingobacteriaceae</taxon>
        <taxon>Pedobacter</taxon>
    </lineage>
</organism>
<gene>
    <name evidence="1" type="ORF">J2X78_004884</name>
</gene>
<proteinExistence type="predicted"/>
<dbReference type="Proteomes" id="UP001246858">
    <property type="component" value="Unassembled WGS sequence"/>
</dbReference>
<accession>A0ACC6L482</accession>
<protein>
    <submittedName>
        <fullName evidence="1">Uncharacterized protein</fullName>
    </submittedName>
</protein>
<keyword evidence="2" id="KW-1185">Reference proteome</keyword>